<comment type="caution">
    <text evidence="3">The sequence shown here is derived from an EMBL/GenBank/DDBJ whole genome shotgun (WGS) entry which is preliminary data.</text>
</comment>
<keyword evidence="4" id="KW-1185">Reference proteome</keyword>
<dbReference type="EMBL" id="JARAKH010000025">
    <property type="protein sequence ID" value="KAK8390826.1"/>
    <property type="molecule type" value="Genomic_DNA"/>
</dbReference>
<dbReference type="PANTHER" id="PTHR13382:SF46">
    <property type="entry name" value="LEUCINE-RICH REPEAT-CONTAINING PROTEIN"/>
    <property type="match status" value="1"/>
</dbReference>
<evidence type="ECO:0000256" key="2">
    <source>
        <dbReference type="ARBA" id="ARBA00076566"/>
    </source>
</evidence>
<reference evidence="3 4" key="1">
    <citation type="submission" date="2023-03" db="EMBL/GenBank/DDBJ databases">
        <title>High-quality genome of Scylla paramamosain provides insights in environmental adaptation.</title>
        <authorList>
            <person name="Zhang L."/>
        </authorList>
    </citation>
    <scope>NUCLEOTIDE SEQUENCE [LARGE SCALE GENOMIC DNA]</scope>
    <source>
        <strain evidence="3">LZ_2023a</strain>
        <tissue evidence="3">Muscle</tissue>
    </source>
</reference>
<dbReference type="PANTHER" id="PTHR13382">
    <property type="entry name" value="MITOCHONDRIAL ATP SYNTHASE COUPLING FACTOR B"/>
    <property type="match status" value="1"/>
</dbReference>
<dbReference type="AlphaFoldDB" id="A0AAW0TTI0"/>
<dbReference type="InterPro" id="IPR032675">
    <property type="entry name" value="LRR_dom_sf"/>
</dbReference>
<evidence type="ECO:0000313" key="4">
    <source>
        <dbReference type="Proteomes" id="UP001487740"/>
    </source>
</evidence>
<comment type="similarity">
    <text evidence="1">Belongs to the ATP synthase subunit s family.</text>
</comment>
<evidence type="ECO:0000313" key="3">
    <source>
        <dbReference type="EMBL" id="KAK8390826.1"/>
    </source>
</evidence>
<dbReference type="Proteomes" id="UP001487740">
    <property type="component" value="Unassembled WGS sequence"/>
</dbReference>
<accession>A0AAW0TTI0</accession>
<evidence type="ECO:0000256" key="1">
    <source>
        <dbReference type="ARBA" id="ARBA00006901"/>
    </source>
</evidence>
<dbReference type="GO" id="GO:0005737">
    <property type="term" value="C:cytoplasm"/>
    <property type="evidence" value="ECO:0007669"/>
    <property type="project" value="TreeGrafter"/>
</dbReference>
<sequence length="307" mass="35210">MQVAALRYQNTFKMSVVCCWTRHLCGKHLTLSRGVCSSAVLSKKEEDTPKKEWVTHHHEGEKMSWNAPKESVDVRHEMPHSEWRGLLHQMAPKKPVRIDFINYMQRGIDLRPSSVKKWWGNMQTEAAAKDQMYKAERVAALGFDLAAAHFVVHRGGRVRFKDAKEWVEQDEDGVYELSRHYEPGVYIEEVDASKINLVYEGLESMKNLKYLKSLNVSGCAHIDDWCIDRICSQFSGTLEHLDISRCTKVTERGIGALVRLRQLRTLNLAGLEGVKDVRLLCLLLRDDLPQLKISGISYLNPQTLEYA</sequence>
<dbReference type="Gene3D" id="3.80.10.10">
    <property type="entry name" value="Ribonuclease Inhibitor"/>
    <property type="match status" value="1"/>
</dbReference>
<organism evidence="3 4">
    <name type="scientific">Scylla paramamosain</name>
    <name type="common">Mud crab</name>
    <dbReference type="NCBI Taxonomy" id="85552"/>
    <lineage>
        <taxon>Eukaryota</taxon>
        <taxon>Metazoa</taxon>
        <taxon>Ecdysozoa</taxon>
        <taxon>Arthropoda</taxon>
        <taxon>Crustacea</taxon>
        <taxon>Multicrustacea</taxon>
        <taxon>Malacostraca</taxon>
        <taxon>Eumalacostraca</taxon>
        <taxon>Eucarida</taxon>
        <taxon>Decapoda</taxon>
        <taxon>Pleocyemata</taxon>
        <taxon>Brachyura</taxon>
        <taxon>Eubrachyura</taxon>
        <taxon>Portunoidea</taxon>
        <taxon>Portunidae</taxon>
        <taxon>Portuninae</taxon>
        <taxon>Scylla</taxon>
    </lineage>
</organism>
<dbReference type="FunFam" id="3.80.10.10:FF:000168">
    <property type="entry name" value="Distal membrane arm assembly complex 2"/>
    <property type="match status" value="1"/>
</dbReference>
<proteinExistence type="inferred from homology"/>
<protein>
    <recommendedName>
        <fullName evidence="2">ATP synthase subunit s-like protein</fullName>
    </recommendedName>
</protein>
<dbReference type="SUPFAM" id="SSF52047">
    <property type="entry name" value="RNI-like"/>
    <property type="match status" value="1"/>
</dbReference>
<gene>
    <name evidence="3" type="ORF">O3P69_010501</name>
</gene>
<name>A0AAW0TTI0_SCYPA</name>
<dbReference type="InterPro" id="IPR050648">
    <property type="entry name" value="F-box_LRR-repeat"/>
</dbReference>